<evidence type="ECO:0000313" key="2">
    <source>
        <dbReference type="EMBL" id="OIQ90179.1"/>
    </source>
</evidence>
<dbReference type="InterPro" id="IPR046703">
    <property type="entry name" value="DUF6776"/>
</dbReference>
<proteinExistence type="predicted"/>
<keyword evidence="1" id="KW-0472">Membrane</keyword>
<evidence type="ECO:0000256" key="1">
    <source>
        <dbReference type="SAM" id="Phobius"/>
    </source>
</evidence>
<reference evidence="2" key="1">
    <citation type="submission" date="2016-10" db="EMBL/GenBank/DDBJ databases">
        <title>Sequence of Gallionella enrichment culture.</title>
        <authorList>
            <person name="Poehlein A."/>
            <person name="Muehling M."/>
            <person name="Daniel R."/>
        </authorList>
    </citation>
    <scope>NUCLEOTIDE SEQUENCE</scope>
</reference>
<keyword evidence="1" id="KW-1133">Transmembrane helix</keyword>
<organism evidence="2">
    <name type="scientific">mine drainage metagenome</name>
    <dbReference type="NCBI Taxonomy" id="410659"/>
    <lineage>
        <taxon>unclassified sequences</taxon>
        <taxon>metagenomes</taxon>
        <taxon>ecological metagenomes</taxon>
    </lineage>
</organism>
<dbReference type="Pfam" id="PF20567">
    <property type="entry name" value="DUF6776"/>
    <property type="match status" value="1"/>
</dbReference>
<gene>
    <name evidence="2" type="ORF">GALL_279200</name>
</gene>
<name>A0A1J5RKY0_9ZZZZ</name>
<feature type="transmembrane region" description="Helical" evidence="1">
    <location>
        <begin position="31"/>
        <end position="49"/>
    </location>
</feature>
<dbReference type="EMBL" id="MLJW01000301">
    <property type="protein sequence ID" value="OIQ90179.1"/>
    <property type="molecule type" value="Genomic_DNA"/>
</dbReference>
<keyword evidence="1" id="KW-0812">Transmembrane</keyword>
<comment type="caution">
    <text evidence="2">The sequence shown here is derived from an EMBL/GenBank/DDBJ whole genome shotgun (WGS) entry which is preliminary data.</text>
</comment>
<accession>A0A1J5RKY0</accession>
<sequence length="235" mass="26489">MRNWLRMLKRHFGITAPHVAVRAALPWYWELARLLLLLLVGYAVAYWQFVGRHTHPFDKLAEQKLEDVQSMQAKVVHLESQLQVSAAAQGDLTKEMASMQDENMRMKEDVAFYKSILNEGGTIGVPKIYSVKLSKGAHSGEYQYQILLVQSGRHDKLIQGGLQLVLNGTQDGKPMVYRVEPEGQQKVIKVNFKYYQRIEGSFSVPSQEGAQTLQVQYVATGGTQPTLTQTADLPN</sequence>
<protein>
    <submittedName>
        <fullName evidence="2">Uncharacterized protein</fullName>
    </submittedName>
</protein>
<dbReference type="AlphaFoldDB" id="A0A1J5RKY0"/>